<dbReference type="AlphaFoldDB" id="A0A6L5JY11"/>
<dbReference type="OrthoDB" id="9793162at2"/>
<dbReference type="Proteomes" id="UP000480275">
    <property type="component" value="Unassembled WGS sequence"/>
</dbReference>
<comment type="caution">
    <text evidence="2">The sequence shown here is derived from an EMBL/GenBank/DDBJ whole genome shotgun (WGS) entry which is preliminary data.</text>
</comment>
<dbReference type="GO" id="GO:0003824">
    <property type="term" value="F:catalytic activity"/>
    <property type="evidence" value="ECO:0007669"/>
    <property type="project" value="InterPro"/>
</dbReference>
<dbReference type="Gene3D" id="3.60.10.10">
    <property type="entry name" value="Endonuclease/exonuclease/phosphatase"/>
    <property type="match status" value="1"/>
</dbReference>
<organism evidence="2 3">
    <name type="scientific">Rhodocyclus tenuis</name>
    <name type="common">Rhodospirillum tenue</name>
    <dbReference type="NCBI Taxonomy" id="1066"/>
    <lineage>
        <taxon>Bacteria</taxon>
        <taxon>Pseudomonadati</taxon>
        <taxon>Pseudomonadota</taxon>
        <taxon>Betaproteobacteria</taxon>
        <taxon>Rhodocyclales</taxon>
        <taxon>Rhodocyclaceae</taxon>
        <taxon>Rhodocyclus</taxon>
    </lineage>
</organism>
<feature type="domain" description="Endonuclease/exonuclease/phosphatase" evidence="1">
    <location>
        <begin position="8"/>
        <end position="257"/>
    </location>
</feature>
<dbReference type="InterPro" id="IPR005135">
    <property type="entry name" value="Endo/exonuclease/phosphatase"/>
</dbReference>
<dbReference type="InterPro" id="IPR036691">
    <property type="entry name" value="Endo/exonu/phosph_ase_sf"/>
</dbReference>
<accession>A0A6L5JY11</accession>
<evidence type="ECO:0000313" key="2">
    <source>
        <dbReference type="EMBL" id="MQY52213.1"/>
    </source>
</evidence>
<dbReference type="PANTHER" id="PTHR14859">
    <property type="entry name" value="CALCOFLUOR WHITE HYPERSENSITIVE PROTEIN PRECURSOR"/>
    <property type="match status" value="1"/>
</dbReference>
<dbReference type="PANTHER" id="PTHR14859:SF0">
    <property type="entry name" value="ENDONUCLEASE_EXONUCLEASE_PHOSPHATASE FAMILY PROTEIN, EXPRESSED"/>
    <property type="match status" value="1"/>
</dbReference>
<gene>
    <name evidence="2" type="ORF">GHK24_10545</name>
</gene>
<sequence>MANDLRIATFNIHKGFSALNRRMTVHELRQQLRKLDADIVFLQEVQGEHHGHAARLAHWPALAQAEFLAEDVWPQIAYGRNVSYPRGHHGNAILARLPMTDIHNQDVTHWRFERRGLLHCTVRLPATPGASGGEAVHCVCVHLSLFGHSRQRQMNALAEHIETAIAADAPLIVAGDFNDWRNRADAILARRLGLREVFAAVTQDTDRDRGQQRSTPPVRSFPAGLPLLRLDRIYVRGFSVKAATLHFAAPGIHLSDHAALSAELVRDAPAGTRDAP</sequence>
<dbReference type="GO" id="GO:0016020">
    <property type="term" value="C:membrane"/>
    <property type="evidence" value="ECO:0007669"/>
    <property type="project" value="GOC"/>
</dbReference>
<reference evidence="2 3" key="1">
    <citation type="submission" date="2019-10" db="EMBL/GenBank/DDBJ databases">
        <title>Whole-genome sequence of the purple nonsulfur photosynthetic bacterium Rhodocyclus tenuis.</title>
        <authorList>
            <person name="Kyndt J.A."/>
            <person name="Meyer T.E."/>
        </authorList>
    </citation>
    <scope>NUCLEOTIDE SEQUENCE [LARGE SCALE GENOMIC DNA]</scope>
    <source>
        <strain evidence="2 3">DSM 110</strain>
    </source>
</reference>
<dbReference type="Pfam" id="PF03372">
    <property type="entry name" value="Exo_endo_phos"/>
    <property type="match status" value="1"/>
</dbReference>
<dbReference type="EMBL" id="WIXJ01000007">
    <property type="protein sequence ID" value="MQY52213.1"/>
    <property type="molecule type" value="Genomic_DNA"/>
</dbReference>
<dbReference type="SUPFAM" id="SSF56219">
    <property type="entry name" value="DNase I-like"/>
    <property type="match status" value="1"/>
</dbReference>
<protein>
    <submittedName>
        <fullName evidence="2">EEP domain-containing protein</fullName>
    </submittedName>
</protein>
<name>A0A6L5JY11_RHOTE</name>
<evidence type="ECO:0000313" key="3">
    <source>
        <dbReference type="Proteomes" id="UP000480275"/>
    </source>
</evidence>
<proteinExistence type="predicted"/>
<dbReference type="InterPro" id="IPR051916">
    <property type="entry name" value="GPI-anchor_lipid_remodeler"/>
</dbReference>
<dbReference type="GO" id="GO:0006506">
    <property type="term" value="P:GPI anchor biosynthetic process"/>
    <property type="evidence" value="ECO:0007669"/>
    <property type="project" value="TreeGrafter"/>
</dbReference>
<evidence type="ECO:0000259" key="1">
    <source>
        <dbReference type="Pfam" id="PF03372"/>
    </source>
</evidence>